<dbReference type="EMBL" id="LN831790">
    <property type="protein sequence ID" value="CQR60695.1"/>
    <property type="molecule type" value="Genomic_DNA"/>
</dbReference>
<gene>
    <name evidence="3" type="primary">sle_12330</name>
</gene>
<organism evidence="3 4">
    <name type="scientific">Streptomyces leeuwenhoekii</name>
    <dbReference type="NCBI Taxonomy" id="1437453"/>
    <lineage>
        <taxon>Bacteria</taxon>
        <taxon>Bacillati</taxon>
        <taxon>Actinomycetota</taxon>
        <taxon>Actinomycetes</taxon>
        <taxon>Kitasatosporales</taxon>
        <taxon>Streptomycetaceae</taxon>
        <taxon>Streptomyces</taxon>
    </lineage>
</organism>
<dbReference type="InterPro" id="IPR029063">
    <property type="entry name" value="SAM-dependent_MTases_sf"/>
</dbReference>
<dbReference type="GO" id="GO:0008168">
    <property type="term" value="F:methyltransferase activity"/>
    <property type="evidence" value="ECO:0007669"/>
    <property type="project" value="UniProtKB-KW"/>
</dbReference>
<dbReference type="AlphaFoldDB" id="A0A0F7VMS1"/>
<evidence type="ECO:0000313" key="3">
    <source>
        <dbReference type="EMBL" id="CQR60695.1"/>
    </source>
</evidence>
<evidence type="ECO:0000256" key="1">
    <source>
        <dbReference type="SAM" id="MobiDB-lite"/>
    </source>
</evidence>
<dbReference type="InterPro" id="IPR013217">
    <property type="entry name" value="Methyltransf_12"/>
</dbReference>
<dbReference type="CDD" id="cd02440">
    <property type="entry name" value="AdoMet_MTases"/>
    <property type="match status" value="1"/>
</dbReference>
<evidence type="ECO:0000259" key="2">
    <source>
        <dbReference type="Pfam" id="PF08242"/>
    </source>
</evidence>
<accession>A0A0F7VMS1</accession>
<dbReference type="KEGG" id="sle:sle_12330"/>
<reference evidence="3 4" key="1">
    <citation type="submission" date="2015-02" db="EMBL/GenBank/DDBJ databases">
        <authorList>
            <person name="Gomez-Escribano P.J."/>
        </authorList>
    </citation>
    <scope>NUCLEOTIDE SEQUENCE [LARGE SCALE GENOMIC DNA]</scope>
    <source>
        <strain evidence="4">C34 (DSM 42122 / NRRL B-24963)</strain>
    </source>
</reference>
<sequence length="329" mass="34944">MVSRRTLGIMANEKLTTMAHDHGHSHGSHAPGGGPHPGPHSPGHHGHDHADIDWAGMAPLLEAEAELFSPLYTEALTWLARDVRDPGLVVDAGSGPGVLSCLLADAFPGARVVAVDGAEPLLERARARAARLGAADRFGTLAGELPGVLDELEYPADLLWASRSLHHLGDQRAGLAAFGRRLAPGGTLAILEGGLPLRFLPRDIGIGRPGLQARLNVLEEERFAEMRAGLPGTVAETEDWPGLLNAAGLKHTGSRSFLLDLPAPASDRVRAYLAVFLGRLREAQGDRLDAGDRAVLDRLLDPADEASIHRRPDVFLLAAHTVHTAVRPA</sequence>
<name>A0A0F7VMS1_STRLW</name>
<proteinExistence type="predicted"/>
<feature type="region of interest" description="Disordered" evidence="1">
    <location>
        <begin position="19"/>
        <end position="51"/>
    </location>
</feature>
<feature type="domain" description="Methyltransferase type 12" evidence="2">
    <location>
        <begin position="90"/>
        <end position="188"/>
    </location>
</feature>
<keyword evidence="3" id="KW-0489">Methyltransferase</keyword>
<evidence type="ECO:0000313" key="4">
    <source>
        <dbReference type="Proteomes" id="UP000035016"/>
    </source>
</evidence>
<dbReference type="Proteomes" id="UP000035016">
    <property type="component" value="Chromosome Chromosome"/>
</dbReference>
<keyword evidence="3" id="KW-0808">Transferase</keyword>
<dbReference type="Gene3D" id="3.40.50.150">
    <property type="entry name" value="Vaccinia Virus protein VP39"/>
    <property type="match status" value="1"/>
</dbReference>
<protein>
    <submittedName>
        <fullName evidence="3">Methyltransferase</fullName>
    </submittedName>
</protein>
<dbReference type="SUPFAM" id="SSF53335">
    <property type="entry name" value="S-adenosyl-L-methionine-dependent methyltransferases"/>
    <property type="match status" value="1"/>
</dbReference>
<dbReference type="Pfam" id="PF08242">
    <property type="entry name" value="Methyltransf_12"/>
    <property type="match status" value="1"/>
</dbReference>
<dbReference type="GO" id="GO:0032259">
    <property type="term" value="P:methylation"/>
    <property type="evidence" value="ECO:0007669"/>
    <property type="project" value="UniProtKB-KW"/>
</dbReference>